<comment type="caution">
    <text evidence="4">The sequence shown here is derived from an EMBL/GenBank/DDBJ whole genome shotgun (WGS) entry which is preliminary data.</text>
</comment>
<feature type="chain" id="PRO_5043708221" evidence="2">
    <location>
        <begin position="25"/>
        <end position="269"/>
    </location>
</feature>
<dbReference type="AlphaFoldDB" id="A0AAV4M7V0"/>
<dbReference type="InterPro" id="IPR013783">
    <property type="entry name" value="Ig-like_fold"/>
</dbReference>
<feature type="domain" description="Ig-like" evidence="3">
    <location>
        <begin position="200"/>
        <end position="269"/>
    </location>
</feature>
<dbReference type="FunFam" id="2.60.40.10:FF:000104">
    <property type="entry name" value="Down syndrome cell adhesion molecule b"/>
    <property type="match status" value="1"/>
</dbReference>
<keyword evidence="1" id="KW-0393">Immunoglobulin domain</keyword>
<dbReference type="GO" id="GO:0070593">
    <property type="term" value="P:dendrite self-avoidance"/>
    <property type="evidence" value="ECO:0007669"/>
    <property type="project" value="TreeGrafter"/>
</dbReference>
<evidence type="ECO:0000313" key="4">
    <source>
        <dbReference type="EMBL" id="GIX68192.1"/>
    </source>
</evidence>
<dbReference type="InterPro" id="IPR003599">
    <property type="entry name" value="Ig_sub"/>
</dbReference>
<dbReference type="SMART" id="SM00408">
    <property type="entry name" value="IGc2"/>
    <property type="match status" value="2"/>
</dbReference>
<dbReference type="GO" id="GO:0005886">
    <property type="term" value="C:plasma membrane"/>
    <property type="evidence" value="ECO:0007669"/>
    <property type="project" value="TreeGrafter"/>
</dbReference>
<name>A0AAV4M7V0_CAEEX</name>
<dbReference type="GO" id="GO:0030424">
    <property type="term" value="C:axon"/>
    <property type="evidence" value="ECO:0007669"/>
    <property type="project" value="TreeGrafter"/>
</dbReference>
<dbReference type="GO" id="GO:0098632">
    <property type="term" value="F:cell-cell adhesion mediator activity"/>
    <property type="evidence" value="ECO:0007669"/>
    <property type="project" value="TreeGrafter"/>
</dbReference>
<dbReference type="InterPro" id="IPR013151">
    <property type="entry name" value="Immunoglobulin_dom"/>
</dbReference>
<dbReference type="InterPro" id="IPR007110">
    <property type="entry name" value="Ig-like_dom"/>
</dbReference>
<dbReference type="GO" id="GO:0007417">
    <property type="term" value="P:central nervous system development"/>
    <property type="evidence" value="ECO:0007669"/>
    <property type="project" value="TreeGrafter"/>
</dbReference>
<protein>
    <submittedName>
        <fullName evidence="4">Titin</fullName>
    </submittedName>
</protein>
<proteinExistence type="predicted"/>
<feature type="signal peptide" evidence="2">
    <location>
        <begin position="1"/>
        <end position="24"/>
    </location>
</feature>
<evidence type="ECO:0000256" key="2">
    <source>
        <dbReference type="SAM" id="SignalP"/>
    </source>
</evidence>
<dbReference type="GO" id="GO:0007411">
    <property type="term" value="P:axon guidance"/>
    <property type="evidence" value="ECO:0007669"/>
    <property type="project" value="TreeGrafter"/>
</dbReference>
<dbReference type="GO" id="GO:0007156">
    <property type="term" value="P:homophilic cell adhesion via plasma membrane adhesion molecules"/>
    <property type="evidence" value="ECO:0007669"/>
    <property type="project" value="TreeGrafter"/>
</dbReference>
<dbReference type="PANTHER" id="PTHR10075:SF14">
    <property type="entry name" value="CELL ADHESION MOLECULE DSCAM2-RELATED"/>
    <property type="match status" value="1"/>
</dbReference>
<evidence type="ECO:0000313" key="5">
    <source>
        <dbReference type="Proteomes" id="UP001054945"/>
    </source>
</evidence>
<dbReference type="SUPFAM" id="SSF48726">
    <property type="entry name" value="Immunoglobulin"/>
    <property type="match status" value="4"/>
</dbReference>
<dbReference type="PANTHER" id="PTHR10075">
    <property type="entry name" value="BASIGIN RELATED"/>
    <property type="match status" value="1"/>
</dbReference>
<dbReference type="PROSITE" id="PS50835">
    <property type="entry name" value="IG_LIKE"/>
    <property type="match status" value="2"/>
</dbReference>
<sequence>MITGSWISQVIVVIWLMNIGKISVIDPLTEEDSGNYTCIITSRGMTSSYTTTLDVLVPPVWKLMPIDLDTVSGDNVVLNCQGSGQPPPIVKWHKTTSQNSDFIPVTTQVQLNGSLVLNEISKEDEGMYRCNISNGIGTPLVKSVIIRVIGTNVDIRSFSDLSNLVIDPLTEEDTGNYTCVVNARGMTTSYTTTLTVLVPPSWSNVPHDTDALNGDPVILNCKGSGTPKPSITWSRTHGENMDFTILSSSNDLNILSNGSLHFNSISKKR</sequence>
<dbReference type="Pfam" id="PF13927">
    <property type="entry name" value="Ig_3"/>
    <property type="match status" value="2"/>
</dbReference>
<organism evidence="4 5">
    <name type="scientific">Caerostris extrusa</name>
    <name type="common">Bark spider</name>
    <name type="synonym">Caerostris bankana</name>
    <dbReference type="NCBI Taxonomy" id="172846"/>
    <lineage>
        <taxon>Eukaryota</taxon>
        <taxon>Metazoa</taxon>
        <taxon>Ecdysozoa</taxon>
        <taxon>Arthropoda</taxon>
        <taxon>Chelicerata</taxon>
        <taxon>Arachnida</taxon>
        <taxon>Araneae</taxon>
        <taxon>Araneomorphae</taxon>
        <taxon>Entelegynae</taxon>
        <taxon>Araneoidea</taxon>
        <taxon>Araneidae</taxon>
        <taxon>Caerostris</taxon>
    </lineage>
</organism>
<dbReference type="Gene3D" id="2.60.40.10">
    <property type="entry name" value="Immunoglobulins"/>
    <property type="match status" value="4"/>
</dbReference>
<feature type="domain" description="Ig-like" evidence="3">
    <location>
        <begin position="58"/>
        <end position="146"/>
    </location>
</feature>
<evidence type="ECO:0000256" key="1">
    <source>
        <dbReference type="ARBA" id="ARBA00023319"/>
    </source>
</evidence>
<reference evidence="4 5" key="1">
    <citation type="submission" date="2021-06" db="EMBL/GenBank/DDBJ databases">
        <title>Caerostris extrusa draft genome.</title>
        <authorList>
            <person name="Kono N."/>
            <person name="Arakawa K."/>
        </authorList>
    </citation>
    <scope>NUCLEOTIDE SEQUENCE [LARGE SCALE GENOMIC DNA]</scope>
</reference>
<evidence type="ECO:0000259" key="3">
    <source>
        <dbReference type="PROSITE" id="PS50835"/>
    </source>
</evidence>
<dbReference type="SMART" id="SM00409">
    <property type="entry name" value="IG"/>
    <property type="match status" value="2"/>
</dbReference>
<dbReference type="Pfam" id="PF00047">
    <property type="entry name" value="ig"/>
    <property type="match status" value="1"/>
</dbReference>
<accession>A0AAV4M7V0</accession>
<dbReference type="EMBL" id="BPLR01001935">
    <property type="protein sequence ID" value="GIX68192.1"/>
    <property type="molecule type" value="Genomic_DNA"/>
</dbReference>
<dbReference type="InterPro" id="IPR003598">
    <property type="entry name" value="Ig_sub2"/>
</dbReference>
<gene>
    <name evidence="4" type="primary">TTN_1</name>
    <name evidence="4" type="ORF">CEXT_348161</name>
</gene>
<dbReference type="Proteomes" id="UP001054945">
    <property type="component" value="Unassembled WGS sequence"/>
</dbReference>
<dbReference type="InterPro" id="IPR036179">
    <property type="entry name" value="Ig-like_dom_sf"/>
</dbReference>
<keyword evidence="5" id="KW-1185">Reference proteome</keyword>
<keyword evidence="2" id="KW-0732">Signal</keyword>